<feature type="transmembrane region" description="Helical" evidence="1">
    <location>
        <begin position="12"/>
        <end position="29"/>
    </location>
</feature>
<dbReference type="RefSeq" id="WP_417866789.1">
    <property type="nucleotide sequence ID" value="NZ_JBLXFL010000003.1"/>
</dbReference>
<organism evidence="2 3">
    <name type="scientific">Xanthomarina gelatinilytica</name>
    <dbReference type="NCBI Taxonomy" id="1137281"/>
    <lineage>
        <taxon>Bacteria</taxon>
        <taxon>Pseudomonadati</taxon>
        <taxon>Bacteroidota</taxon>
        <taxon>Flavobacteriia</taxon>
        <taxon>Flavobacteriales</taxon>
        <taxon>Flavobacteriaceae</taxon>
        <taxon>Xanthomarina</taxon>
    </lineage>
</organism>
<feature type="transmembrane region" description="Helical" evidence="1">
    <location>
        <begin position="158"/>
        <end position="178"/>
    </location>
</feature>
<evidence type="ECO:0000313" key="3">
    <source>
        <dbReference type="Proteomes" id="UP000263268"/>
    </source>
</evidence>
<dbReference type="InterPro" id="IPR025367">
    <property type="entry name" value="DUF4271"/>
</dbReference>
<reference evidence="2 3" key="1">
    <citation type="journal article" date="2018" name="Nat. Biotechnol.">
        <title>A standardized bacterial taxonomy based on genome phylogeny substantially revises the tree of life.</title>
        <authorList>
            <person name="Parks D.H."/>
            <person name="Chuvochina M."/>
            <person name="Waite D.W."/>
            <person name="Rinke C."/>
            <person name="Skarshewski A."/>
            <person name="Chaumeil P.A."/>
            <person name="Hugenholtz P."/>
        </authorList>
    </citation>
    <scope>NUCLEOTIDE SEQUENCE [LARGE SCALE GENOMIC DNA]</scope>
    <source>
        <strain evidence="2">UBA10227</strain>
    </source>
</reference>
<feature type="transmembrane region" description="Helical" evidence="1">
    <location>
        <begin position="88"/>
        <end position="110"/>
    </location>
</feature>
<keyword evidence="1" id="KW-0812">Transmembrane</keyword>
<dbReference type="EMBL" id="DPRK01000181">
    <property type="protein sequence ID" value="HCY82118.1"/>
    <property type="molecule type" value="Genomic_DNA"/>
</dbReference>
<keyword evidence="1" id="KW-1133">Transmembrane helix</keyword>
<feature type="transmembrane region" description="Helical" evidence="1">
    <location>
        <begin position="61"/>
        <end position="82"/>
    </location>
</feature>
<feature type="transmembrane region" description="Helical" evidence="1">
    <location>
        <begin position="134"/>
        <end position="152"/>
    </location>
</feature>
<protein>
    <submittedName>
        <fullName evidence="2">DUF4271 domain-containing protein</fullName>
    </submittedName>
</protein>
<accession>A0A3D6BT49</accession>
<gene>
    <name evidence="2" type="ORF">DHV22_11205</name>
</gene>
<comment type="caution">
    <text evidence="2">The sequence shown here is derived from an EMBL/GenBank/DDBJ whole genome shotgun (WGS) entry which is preliminary data.</text>
</comment>
<name>A0A3D6BT49_9FLAO</name>
<keyword evidence="1" id="KW-0472">Membrane</keyword>
<sequence>MLRPTSTNDFFIILIVVSLVFVAIAKLLFEKRFNHFASILINSSYLKVYSKDQKFIDLFDGLLFLNLLFSASIFGFICYNTLFESIEMSVALIFKLMFGIGVFILIKVLLERLIGSLFSIDNLMDKYLFQKTSYKNYLGLALIPINVLLLFSMTPNKAIVLTVIILLTVINTIGLLTSYKSNLNLIKRDFFYFILYLCALEIGPYIILYKVFIETKV</sequence>
<dbReference type="Pfam" id="PF14093">
    <property type="entry name" value="DUF4271"/>
    <property type="match status" value="1"/>
</dbReference>
<feature type="transmembrane region" description="Helical" evidence="1">
    <location>
        <begin position="190"/>
        <end position="212"/>
    </location>
</feature>
<evidence type="ECO:0000256" key="1">
    <source>
        <dbReference type="SAM" id="Phobius"/>
    </source>
</evidence>
<dbReference type="Proteomes" id="UP000263268">
    <property type="component" value="Unassembled WGS sequence"/>
</dbReference>
<evidence type="ECO:0000313" key="2">
    <source>
        <dbReference type="EMBL" id="HCY82118.1"/>
    </source>
</evidence>
<proteinExistence type="predicted"/>
<dbReference type="AlphaFoldDB" id="A0A3D6BT49"/>